<dbReference type="Pfam" id="PF13840">
    <property type="entry name" value="ACT_7"/>
    <property type="match status" value="1"/>
</dbReference>
<reference evidence="4" key="2">
    <citation type="submission" date="2015-01" db="EMBL/GenBank/DDBJ databases">
        <title>Evolutionary Origins and Diversification of the Mycorrhizal Mutualists.</title>
        <authorList>
            <consortium name="DOE Joint Genome Institute"/>
            <consortium name="Mycorrhizal Genomics Consortium"/>
            <person name="Kohler A."/>
            <person name="Kuo A."/>
            <person name="Nagy L.G."/>
            <person name="Floudas D."/>
            <person name="Copeland A."/>
            <person name="Barry K.W."/>
            <person name="Cichocki N."/>
            <person name="Veneault-Fourrey C."/>
            <person name="LaButti K."/>
            <person name="Lindquist E.A."/>
            <person name="Lipzen A."/>
            <person name="Lundell T."/>
            <person name="Morin E."/>
            <person name="Murat C."/>
            <person name="Riley R."/>
            <person name="Ohm R."/>
            <person name="Sun H."/>
            <person name="Tunlid A."/>
            <person name="Henrissat B."/>
            <person name="Grigoriev I.V."/>
            <person name="Hibbett D.S."/>
            <person name="Martin F."/>
        </authorList>
    </citation>
    <scope>NUCLEOTIDE SEQUENCE [LARGE SCALE GENOMIC DNA]</scope>
    <source>
        <strain evidence="4">441</strain>
    </source>
</reference>
<evidence type="ECO:0000259" key="2">
    <source>
        <dbReference type="Pfam" id="PF13840"/>
    </source>
</evidence>
<proteinExistence type="predicted"/>
<dbReference type="Proteomes" id="UP000054018">
    <property type="component" value="Unassembled WGS sequence"/>
</dbReference>
<sequence>MAHTPAPSNVTISLLPVSLSLAHIPRSRLPQLTHPILRQILQPNTTFFNVTCNEIELTLFAEHHNLADLDLIARQDRQLHRSRSGSGRRRALSDSDRVEITCENWNVLQIDSHSDQLDNSGARVHELSAPLAAAGISILYQSSYRSDFIFVKESRLHQVLYLLRAAGFDLYSSDAEPSPLGFMSPIASPPTPYEVSSHELGHEFSLESGAVLTRSADTFADTLSASQKLNNPMEQREQTASPQPARSKSHSPSPTGVSILSTELACVGLSDENMDNWALKIVKLVAFPDLIPLSPGSHLRQRHFTGCNGVPKIPSRKRPESTQIHGSALRSRAGSHSTETTTSSSDGADDGYVSHSPIGSEPFLPSPASYSYPDLSQSVQSPAIAFKRASKCVASPPTFSPIDLAPTRCLVPLSSKSSSPFAKQGFTTTRQPLTVPFFSFTRTSEGSSLTTDVSVLAALFPPTERHMLSCAGELDDSPLSSSGGNSEDFRECEEAIEGSTLRCLQIDLRRFGLDKHGLVNRYSRVLEQNGINHMYSSTYKTANLLVAKVHASRAHDLLQSC</sequence>
<reference evidence="3 4" key="1">
    <citation type="submission" date="2014-04" db="EMBL/GenBank/DDBJ databases">
        <authorList>
            <consortium name="DOE Joint Genome Institute"/>
            <person name="Kuo A."/>
            <person name="Kohler A."/>
            <person name="Costa M.D."/>
            <person name="Nagy L.G."/>
            <person name="Floudas D."/>
            <person name="Copeland A."/>
            <person name="Barry K.W."/>
            <person name="Cichocki N."/>
            <person name="Veneault-Fourrey C."/>
            <person name="LaButti K."/>
            <person name="Lindquist E.A."/>
            <person name="Lipzen A."/>
            <person name="Lundell T."/>
            <person name="Morin E."/>
            <person name="Murat C."/>
            <person name="Sun H."/>
            <person name="Tunlid A."/>
            <person name="Henrissat B."/>
            <person name="Grigoriev I.V."/>
            <person name="Hibbett D.S."/>
            <person name="Martin F."/>
            <person name="Nordberg H.P."/>
            <person name="Cantor M.N."/>
            <person name="Hua S.X."/>
        </authorList>
    </citation>
    <scope>NUCLEOTIDE SEQUENCE [LARGE SCALE GENOMIC DNA]</scope>
    <source>
        <strain evidence="3 4">441</strain>
    </source>
</reference>
<feature type="domain" description="CASTOR ACT" evidence="2">
    <location>
        <begin position="103"/>
        <end position="164"/>
    </location>
</feature>
<feature type="region of interest" description="Disordered" evidence="1">
    <location>
        <begin position="228"/>
        <end position="257"/>
    </location>
</feature>
<dbReference type="OrthoDB" id="58529at2759"/>
<keyword evidence="4" id="KW-1185">Reference proteome</keyword>
<evidence type="ECO:0000256" key="1">
    <source>
        <dbReference type="SAM" id="MobiDB-lite"/>
    </source>
</evidence>
<dbReference type="HOGENOM" id="CLU_026801_0_0_1"/>
<feature type="region of interest" description="Disordered" evidence="1">
    <location>
        <begin position="308"/>
        <end position="358"/>
    </location>
</feature>
<dbReference type="InterPro" id="IPR051719">
    <property type="entry name" value="CASTOR_mTORC1"/>
</dbReference>
<evidence type="ECO:0000313" key="3">
    <source>
        <dbReference type="EMBL" id="KIK29244.1"/>
    </source>
</evidence>
<dbReference type="PANTHER" id="PTHR31131:SF6">
    <property type="entry name" value="CASTOR ACT DOMAIN-CONTAINING PROTEIN"/>
    <property type="match status" value="1"/>
</dbReference>
<evidence type="ECO:0000313" key="4">
    <source>
        <dbReference type="Proteomes" id="UP000054018"/>
    </source>
</evidence>
<name>A0A0C9ZTB9_9AGAM</name>
<dbReference type="AlphaFoldDB" id="A0A0C9ZTB9"/>
<dbReference type="InterPro" id="IPR027795">
    <property type="entry name" value="CASTOR_ACT_dom"/>
</dbReference>
<dbReference type="EMBL" id="KN833690">
    <property type="protein sequence ID" value="KIK29244.1"/>
    <property type="molecule type" value="Genomic_DNA"/>
</dbReference>
<dbReference type="PANTHER" id="PTHR31131">
    <property type="entry name" value="CHROMOSOME 1, WHOLE GENOME SHOTGUN SEQUENCE"/>
    <property type="match status" value="1"/>
</dbReference>
<feature type="compositionally biased region" description="Low complexity" evidence="1">
    <location>
        <begin position="335"/>
        <end position="345"/>
    </location>
</feature>
<organism evidence="3 4">
    <name type="scientific">Pisolithus microcarpus 441</name>
    <dbReference type="NCBI Taxonomy" id="765257"/>
    <lineage>
        <taxon>Eukaryota</taxon>
        <taxon>Fungi</taxon>
        <taxon>Dikarya</taxon>
        <taxon>Basidiomycota</taxon>
        <taxon>Agaricomycotina</taxon>
        <taxon>Agaricomycetes</taxon>
        <taxon>Agaricomycetidae</taxon>
        <taxon>Boletales</taxon>
        <taxon>Sclerodermatineae</taxon>
        <taxon>Pisolithaceae</taxon>
        <taxon>Pisolithus</taxon>
    </lineage>
</organism>
<dbReference type="Gene3D" id="3.30.2130.10">
    <property type="entry name" value="VC0802-like"/>
    <property type="match status" value="2"/>
</dbReference>
<dbReference type="GO" id="GO:0046394">
    <property type="term" value="P:carboxylic acid biosynthetic process"/>
    <property type="evidence" value="ECO:0007669"/>
    <property type="project" value="UniProtKB-ARBA"/>
</dbReference>
<dbReference type="GO" id="GO:0006520">
    <property type="term" value="P:amino acid metabolic process"/>
    <property type="evidence" value="ECO:0007669"/>
    <property type="project" value="UniProtKB-ARBA"/>
</dbReference>
<protein>
    <recommendedName>
        <fullName evidence="2">CASTOR ACT domain-containing protein</fullName>
    </recommendedName>
</protein>
<gene>
    <name evidence="3" type="ORF">PISMIDRAFT_27190</name>
</gene>
<dbReference type="InterPro" id="IPR045865">
    <property type="entry name" value="ACT-like_dom_sf"/>
</dbReference>
<dbReference type="STRING" id="765257.A0A0C9ZTB9"/>
<accession>A0A0C9ZTB9</accession>
<dbReference type="SUPFAM" id="SSF55021">
    <property type="entry name" value="ACT-like"/>
    <property type="match status" value="1"/>
</dbReference>